<feature type="domain" description="DUF6596" evidence="8">
    <location>
        <begin position="182"/>
        <end position="282"/>
    </location>
</feature>
<dbReference type="GO" id="GO:0003677">
    <property type="term" value="F:DNA binding"/>
    <property type="evidence" value="ECO:0007669"/>
    <property type="project" value="InterPro"/>
</dbReference>
<dbReference type="RefSeq" id="WP_100350782.1">
    <property type="nucleotide sequence ID" value="NZ_PGTZ01000010.1"/>
</dbReference>
<evidence type="ECO:0000313" key="10">
    <source>
        <dbReference type="Proteomes" id="UP000231586"/>
    </source>
</evidence>
<dbReference type="SUPFAM" id="SSF88659">
    <property type="entry name" value="Sigma3 and sigma4 domains of RNA polymerase sigma factors"/>
    <property type="match status" value="1"/>
</dbReference>
<dbReference type="SUPFAM" id="SSF88946">
    <property type="entry name" value="Sigma2 domain of RNA polymerase sigma factors"/>
    <property type="match status" value="1"/>
</dbReference>
<comment type="caution">
    <text evidence="9">The sequence shown here is derived from an EMBL/GenBank/DDBJ whole genome shotgun (WGS) entry which is preliminary data.</text>
</comment>
<keyword evidence="3" id="KW-0731">Sigma factor</keyword>
<evidence type="ECO:0000256" key="4">
    <source>
        <dbReference type="ARBA" id="ARBA00023163"/>
    </source>
</evidence>
<name>A0A2M8W760_9MICO</name>
<comment type="similarity">
    <text evidence="1">Belongs to the sigma-70 factor family. ECF subfamily.</text>
</comment>
<evidence type="ECO:0000256" key="2">
    <source>
        <dbReference type="ARBA" id="ARBA00023015"/>
    </source>
</evidence>
<evidence type="ECO:0000313" key="9">
    <source>
        <dbReference type="EMBL" id="PJI86761.1"/>
    </source>
</evidence>
<dbReference type="Pfam" id="PF04542">
    <property type="entry name" value="Sigma70_r2"/>
    <property type="match status" value="1"/>
</dbReference>
<keyword evidence="4" id="KW-0804">Transcription</keyword>
<dbReference type="Proteomes" id="UP000231586">
    <property type="component" value="Unassembled WGS sequence"/>
</dbReference>
<keyword evidence="10" id="KW-1185">Reference proteome</keyword>
<dbReference type="InterPro" id="IPR007627">
    <property type="entry name" value="RNA_pol_sigma70_r2"/>
</dbReference>
<sequence>MAAAWRRWAPDVLAAVVRHHGDFDRAEDAVQEALLAASRQWPTDGVPHDPKAWLIRVASRRYVDAWRADTARERRELSDAARTPADALVTRPADEPHAVGGGDTGALDTLTLLLLCCHPTLPPASQVALTLRAVAGLTTAQVARGLLVPEATVAQRISRAKARLRDQGARFVLPPADDLPDRVSAVTHVIHLVYTEGHTSTVAGALDDVSLAVEAVRLARELHRLVPHDTEVTGLLALLLLTHARRAARTTPDGSLVPLAEQDRARWDAALVAEGVALVEAALPVGPVGPLQLQAAIAAVHDEAPTADATDWAQIEVLYGMLDDVAPGPAVTLNRAVAVGEVHGPAAALAVVEPLRADRGMLRHHRLHAVRAHLLERLGQDDEARAEYDVAADLATSLPEQRYLRARAAALGGGPVV</sequence>
<reference evidence="9 10" key="1">
    <citation type="submission" date="2017-11" db="EMBL/GenBank/DDBJ databases">
        <title>Genomic Encyclopedia of Archaeal and Bacterial Type Strains, Phase II (KMG-II): From Individual Species to Whole Genera.</title>
        <authorList>
            <person name="Goeker M."/>
        </authorList>
    </citation>
    <scope>NUCLEOTIDE SEQUENCE [LARGE SCALE GENOMIC DNA]</scope>
    <source>
        <strain evidence="9 10">DSM 22413</strain>
    </source>
</reference>
<dbReference type="AlphaFoldDB" id="A0A2M8W760"/>
<feature type="region of interest" description="Disordered" evidence="5">
    <location>
        <begin position="73"/>
        <end position="102"/>
    </location>
</feature>
<dbReference type="InterPro" id="IPR036388">
    <property type="entry name" value="WH-like_DNA-bd_sf"/>
</dbReference>
<dbReference type="OrthoDB" id="9780299at2"/>
<dbReference type="Gene3D" id="1.10.1740.10">
    <property type="match status" value="1"/>
</dbReference>
<keyword evidence="2" id="KW-0805">Transcription regulation</keyword>
<accession>A0A2M8W760</accession>
<dbReference type="InterPro" id="IPR014284">
    <property type="entry name" value="RNA_pol_sigma-70_dom"/>
</dbReference>
<evidence type="ECO:0000259" key="8">
    <source>
        <dbReference type="Pfam" id="PF20239"/>
    </source>
</evidence>
<dbReference type="NCBIfam" id="TIGR02937">
    <property type="entry name" value="sigma70-ECF"/>
    <property type="match status" value="1"/>
</dbReference>
<dbReference type="GO" id="GO:0016987">
    <property type="term" value="F:sigma factor activity"/>
    <property type="evidence" value="ECO:0007669"/>
    <property type="project" value="UniProtKB-KW"/>
</dbReference>
<dbReference type="Pfam" id="PF20239">
    <property type="entry name" value="DUF6596"/>
    <property type="match status" value="1"/>
</dbReference>
<dbReference type="PANTHER" id="PTHR47756:SF2">
    <property type="entry name" value="BLL6612 PROTEIN"/>
    <property type="match status" value="1"/>
</dbReference>
<dbReference type="InterPro" id="IPR046531">
    <property type="entry name" value="DUF6596"/>
</dbReference>
<protein>
    <submittedName>
        <fullName evidence="9">RNA polymerase ECF family sigma subunit</fullName>
    </submittedName>
</protein>
<evidence type="ECO:0000256" key="5">
    <source>
        <dbReference type="SAM" id="MobiDB-lite"/>
    </source>
</evidence>
<dbReference type="Gene3D" id="1.10.10.10">
    <property type="entry name" value="Winged helix-like DNA-binding domain superfamily/Winged helix DNA-binding domain"/>
    <property type="match status" value="1"/>
</dbReference>
<dbReference type="InterPro" id="IPR013249">
    <property type="entry name" value="RNA_pol_sigma70_r4_t2"/>
</dbReference>
<feature type="domain" description="RNA polymerase sigma factor 70 region 4 type 2" evidence="7">
    <location>
        <begin position="113"/>
        <end position="164"/>
    </location>
</feature>
<evidence type="ECO:0000259" key="7">
    <source>
        <dbReference type="Pfam" id="PF08281"/>
    </source>
</evidence>
<dbReference type="InterPro" id="IPR013325">
    <property type="entry name" value="RNA_pol_sigma_r2"/>
</dbReference>
<evidence type="ECO:0000259" key="6">
    <source>
        <dbReference type="Pfam" id="PF04542"/>
    </source>
</evidence>
<dbReference type="InterPro" id="IPR013324">
    <property type="entry name" value="RNA_pol_sigma_r3/r4-like"/>
</dbReference>
<proteinExistence type="inferred from homology"/>
<dbReference type="PANTHER" id="PTHR47756">
    <property type="entry name" value="BLL6612 PROTEIN-RELATED"/>
    <property type="match status" value="1"/>
</dbReference>
<dbReference type="GO" id="GO:0006352">
    <property type="term" value="P:DNA-templated transcription initiation"/>
    <property type="evidence" value="ECO:0007669"/>
    <property type="project" value="InterPro"/>
</dbReference>
<evidence type="ECO:0000256" key="1">
    <source>
        <dbReference type="ARBA" id="ARBA00010641"/>
    </source>
</evidence>
<dbReference type="EMBL" id="PGTZ01000010">
    <property type="protein sequence ID" value="PJI86761.1"/>
    <property type="molecule type" value="Genomic_DNA"/>
</dbReference>
<gene>
    <name evidence="9" type="ORF">CLV34_2684</name>
</gene>
<dbReference type="Pfam" id="PF08281">
    <property type="entry name" value="Sigma70_r4_2"/>
    <property type="match status" value="1"/>
</dbReference>
<evidence type="ECO:0000256" key="3">
    <source>
        <dbReference type="ARBA" id="ARBA00023082"/>
    </source>
</evidence>
<organism evidence="9 10">
    <name type="scientific">Luteimicrobium subarcticum</name>
    <dbReference type="NCBI Taxonomy" id="620910"/>
    <lineage>
        <taxon>Bacteria</taxon>
        <taxon>Bacillati</taxon>
        <taxon>Actinomycetota</taxon>
        <taxon>Actinomycetes</taxon>
        <taxon>Micrococcales</taxon>
        <taxon>Luteimicrobium</taxon>
    </lineage>
</organism>
<feature type="domain" description="RNA polymerase sigma-70 region 2" evidence="6">
    <location>
        <begin position="6"/>
        <end position="69"/>
    </location>
</feature>